<evidence type="ECO:0000256" key="2">
    <source>
        <dbReference type="SAM" id="MobiDB-lite"/>
    </source>
</evidence>
<proteinExistence type="inferred from homology"/>
<comment type="caution">
    <text evidence="4">The sequence shown here is derived from an EMBL/GenBank/DDBJ whole genome shotgun (WGS) entry which is preliminary data.</text>
</comment>
<keyword evidence="1" id="KW-0460">Magnesium</keyword>
<comment type="catalytic activity">
    <reaction evidence="1">
        <text>O-phospho-L-seryl-[protein] + H2O = L-seryl-[protein] + phosphate</text>
        <dbReference type="Rhea" id="RHEA:20629"/>
        <dbReference type="Rhea" id="RHEA-COMP:9863"/>
        <dbReference type="Rhea" id="RHEA-COMP:11604"/>
        <dbReference type="ChEBI" id="CHEBI:15377"/>
        <dbReference type="ChEBI" id="CHEBI:29999"/>
        <dbReference type="ChEBI" id="CHEBI:43474"/>
        <dbReference type="ChEBI" id="CHEBI:83421"/>
        <dbReference type="EC" id="3.1.3.16"/>
    </reaction>
</comment>
<keyword evidence="1" id="KW-0479">Metal-binding</keyword>
<dbReference type="SUPFAM" id="SSF81606">
    <property type="entry name" value="PP2C-like"/>
    <property type="match status" value="1"/>
</dbReference>
<evidence type="ECO:0000259" key="3">
    <source>
        <dbReference type="PROSITE" id="PS51746"/>
    </source>
</evidence>
<dbReference type="InterPro" id="IPR039123">
    <property type="entry name" value="PPTC7"/>
</dbReference>
<protein>
    <recommendedName>
        <fullName evidence="1">Protein phosphatase</fullName>
        <ecNumber evidence="1">3.1.3.16</ecNumber>
    </recommendedName>
</protein>
<feature type="region of interest" description="Disordered" evidence="2">
    <location>
        <begin position="1"/>
        <end position="20"/>
    </location>
</feature>
<name>A0AA43QRQ5_9LECA</name>
<reference evidence="4" key="1">
    <citation type="journal article" date="2023" name="Genome Biol. Evol.">
        <title>First Whole Genome Sequence and Flow Cytometry Genome Size Data for the Lichen-Forming Fungus Ramalina farinacea (Ascomycota).</title>
        <authorList>
            <person name="Llewellyn T."/>
            <person name="Mian S."/>
            <person name="Hill R."/>
            <person name="Leitch I.J."/>
            <person name="Gaya E."/>
        </authorList>
    </citation>
    <scope>NUCLEOTIDE SEQUENCE</scope>
    <source>
        <strain evidence="4">LIQ254RAFAR</strain>
    </source>
</reference>
<dbReference type="PANTHER" id="PTHR12320">
    <property type="entry name" value="PROTEIN PHOSPHATASE 2C"/>
    <property type="match status" value="1"/>
</dbReference>
<feature type="domain" description="PPM-type phosphatase" evidence="3">
    <location>
        <begin position="1"/>
        <end position="241"/>
    </location>
</feature>
<dbReference type="InterPro" id="IPR036457">
    <property type="entry name" value="PPM-type-like_dom_sf"/>
</dbReference>
<comment type="similarity">
    <text evidence="1">Belongs to the PP2C family.</text>
</comment>
<dbReference type="InterPro" id="IPR001932">
    <property type="entry name" value="PPM-type_phosphatase-like_dom"/>
</dbReference>
<organism evidence="4 5">
    <name type="scientific">Ramalina farinacea</name>
    <dbReference type="NCBI Taxonomy" id="258253"/>
    <lineage>
        <taxon>Eukaryota</taxon>
        <taxon>Fungi</taxon>
        <taxon>Dikarya</taxon>
        <taxon>Ascomycota</taxon>
        <taxon>Pezizomycotina</taxon>
        <taxon>Lecanoromycetes</taxon>
        <taxon>OSLEUM clade</taxon>
        <taxon>Lecanoromycetidae</taxon>
        <taxon>Lecanorales</taxon>
        <taxon>Lecanorineae</taxon>
        <taxon>Ramalinaceae</taxon>
        <taxon>Ramalina</taxon>
    </lineage>
</organism>
<comment type="catalytic activity">
    <reaction evidence="1">
        <text>O-phospho-L-threonyl-[protein] + H2O = L-threonyl-[protein] + phosphate</text>
        <dbReference type="Rhea" id="RHEA:47004"/>
        <dbReference type="Rhea" id="RHEA-COMP:11060"/>
        <dbReference type="Rhea" id="RHEA-COMP:11605"/>
        <dbReference type="ChEBI" id="CHEBI:15377"/>
        <dbReference type="ChEBI" id="CHEBI:30013"/>
        <dbReference type="ChEBI" id="CHEBI:43474"/>
        <dbReference type="ChEBI" id="CHEBI:61977"/>
        <dbReference type="EC" id="3.1.3.16"/>
    </reaction>
</comment>
<dbReference type="GO" id="GO:0046872">
    <property type="term" value="F:metal ion binding"/>
    <property type="evidence" value="ECO:0007669"/>
    <property type="project" value="UniProtKB-UniRule"/>
</dbReference>
<evidence type="ECO:0000313" key="4">
    <source>
        <dbReference type="EMBL" id="MDI1491413.1"/>
    </source>
</evidence>
<keyword evidence="5" id="KW-1185">Reference proteome</keyword>
<keyword evidence="1" id="KW-0464">Manganese</keyword>
<dbReference type="Gene3D" id="3.60.40.10">
    <property type="entry name" value="PPM-type phosphatase domain"/>
    <property type="match status" value="1"/>
</dbReference>
<dbReference type="AlphaFoldDB" id="A0AA43QRQ5"/>
<sequence length="249" mass="26800">MARMAEGAQDEEQEKRLGPRELLNTAYERIVADQKIEGGGSTACVAVGNGDGNLTVANLGDSGFVQLRLNAVNYYSNPQTHAFNTPYQLSIVPPKILALSRAFGGGPLHDLPKDAGLTTHAVRHGDILVFATDGVWDNLSPTDLLKIVSRQMMGFQAWTNGEKGTEVSEKIHQLVQGGGIAKPTEDNLQATLAVNIVGEAKAASMDTKRDGPFAKEVQKHYPDEDWHGGKVDDICVVVAVVVQDRKGSR</sequence>
<keyword evidence="1 4" id="KW-0378">Hydrolase</keyword>
<evidence type="ECO:0000313" key="5">
    <source>
        <dbReference type="Proteomes" id="UP001161017"/>
    </source>
</evidence>
<dbReference type="Proteomes" id="UP001161017">
    <property type="component" value="Unassembled WGS sequence"/>
</dbReference>
<evidence type="ECO:0000256" key="1">
    <source>
        <dbReference type="RuleBase" id="RU366020"/>
    </source>
</evidence>
<dbReference type="EC" id="3.1.3.16" evidence="1"/>
<gene>
    <name evidence="4" type="primary">PTC7</name>
    <name evidence="4" type="ORF">OHK93_002622</name>
</gene>
<dbReference type="PANTHER" id="PTHR12320:SF1">
    <property type="entry name" value="PROTEIN PHOSPHATASE PTC7 HOMOLOG"/>
    <property type="match status" value="1"/>
</dbReference>
<dbReference type="EMBL" id="JAPUFD010000014">
    <property type="protein sequence ID" value="MDI1491413.1"/>
    <property type="molecule type" value="Genomic_DNA"/>
</dbReference>
<comment type="cofactor">
    <cofactor evidence="1">
        <name>Mn(2+)</name>
        <dbReference type="ChEBI" id="CHEBI:29035"/>
    </cofactor>
</comment>
<keyword evidence="1" id="KW-0904">Protein phosphatase</keyword>
<dbReference type="PROSITE" id="PS51746">
    <property type="entry name" value="PPM_2"/>
    <property type="match status" value="1"/>
</dbReference>
<comment type="cofactor">
    <cofactor evidence="1">
        <name>Mg(2+)</name>
        <dbReference type="ChEBI" id="CHEBI:18420"/>
    </cofactor>
</comment>
<accession>A0AA43QRQ5</accession>
<dbReference type="GO" id="GO:0004722">
    <property type="term" value="F:protein serine/threonine phosphatase activity"/>
    <property type="evidence" value="ECO:0007669"/>
    <property type="project" value="UniProtKB-EC"/>
</dbReference>